<feature type="transmembrane region" description="Helical" evidence="1">
    <location>
        <begin position="386"/>
        <end position="407"/>
    </location>
</feature>
<dbReference type="GO" id="GO:0016747">
    <property type="term" value="F:acyltransferase activity, transferring groups other than amino-acyl groups"/>
    <property type="evidence" value="ECO:0007669"/>
    <property type="project" value="InterPro"/>
</dbReference>
<dbReference type="InterPro" id="IPR002656">
    <property type="entry name" value="Acyl_transf_3_dom"/>
</dbReference>
<evidence type="ECO:0000313" key="3">
    <source>
        <dbReference type="EMBL" id="PMD44688.1"/>
    </source>
</evidence>
<feature type="transmembrane region" description="Helical" evidence="1">
    <location>
        <begin position="106"/>
        <end position="126"/>
    </location>
</feature>
<dbReference type="PANTHER" id="PTHR23028:SF134">
    <property type="entry name" value="PUTATIVE (AFU_ORTHOLOGUE AFUA_4G08520)-RELATED"/>
    <property type="match status" value="1"/>
</dbReference>
<feature type="transmembrane region" description="Helical" evidence="1">
    <location>
        <begin position="428"/>
        <end position="447"/>
    </location>
</feature>
<dbReference type="EMBL" id="KZ613941">
    <property type="protein sequence ID" value="PMD44688.1"/>
    <property type="molecule type" value="Genomic_DNA"/>
</dbReference>
<evidence type="ECO:0000259" key="2">
    <source>
        <dbReference type="Pfam" id="PF01757"/>
    </source>
</evidence>
<feature type="transmembrane region" description="Helical" evidence="1">
    <location>
        <begin position="262"/>
        <end position="287"/>
    </location>
</feature>
<dbReference type="InterPro" id="IPR050879">
    <property type="entry name" value="Acyltransferase_3"/>
</dbReference>
<dbReference type="OrthoDB" id="5819582at2759"/>
<dbReference type="STRING" id="1149755.A0A2J6S1S7"/>
<keyword evidence="4" id="KW-1185">Reference proteome</keyword>
<organism evidence="3 4">
    <name type="scientific">Hyaloscypha variabilis (strain UAMH 11265 / GT02V1 / F)</name>
    <name type="common">Meliniomyces variabilis</name>
    <dbReference type="NCBI Taxonomy" id="1149755"/>
    <lineage>
        <taxon>Eukaryota</taxon>
        <taxon>Fungi</taxon>
        <taxon>Dikarya</taxon>
        <taxon>Ascomycota</taxon>
        <taxon>Pezizomycotina</taxon>
        <taxon>Leotiomycetes</taxon>
        <taxon>Helotiales</taxon>
        <taxon>Hyaloscyphaceae</taxon>
        <taxon>Hyaloscypha</taxon>
        <taxon>Hyaloscypha variabilis</taxon>
    </lineage>
</organism>
<accession>A0A2J6S1S7</accession>
<keyword evidence="1" id="KW-1133">Transmembrane helix</keyword>
<dbReference type="AlphaFoldDB" id="A0A2J6S1S7"/>
<dbReference type="Proteomes" id="UP000235786">
    <property type="component" value="Unassembled WGS sequence"/>
</dbReference>
<feature type="transmembrane region" description="Helical" evidence="1">
    <location>
        <begin position="307"/>
        <end position="326"/>
    </location>
</feature>
<proteinExistence type="predicted"/>
<gene>
    <name evidence="3" type="ORF">L207DRAFT_420947</name>
</gene>
<sequence length="478" mass="54518">MERQITGRDLEAGIITNHGNTGDQGAHCSLDKTSQELTLFCKLLSYPVQGTVEIYSTSWLDGVRGVAAFEVYLYHTMFIWTDHLRPAFHSSPDQNHLLQFPMIRTFLASGCTAVSLFFVISGYVLTQRSIRSIRERAPKQVYPAVASSIFRRGFRLYLPVIIVTFCEMITIRFGLCPSFNGLLDFVCIQEANLAAQFMDWLKETTLLFNPFHMYNFSGGVIKYPKYEGVVWTIPIEYYGSLLCFILLFLLAPVAANYLRMGFVAIIAVICMLVGSWHFSCFLAGMFIADYNLGQEGSNTQTTKYSLLWTLLFLVAFYVAGLPYFTYAGAPSMSMPGYETLRWLTPSFLYMDDQARFMWSLSGMSLLFSISQLPRLKTLFDTNFCQYLGKISFSLYLIHHFCIALFGLRMQEALLHLAGVQNHAETLPYWLVCGVWYALFTLLVFALAGQVTRWVDRLSVRFARWLEEKVLAALSLSRR</sequence>
<name>A0A2J6S1S7_HYAVF</name>
<reference evidence="3 4" key="1">
    <citation type="submission" date="2016-04" db="EMBL/GenBank/DDBJ databases">
        <title>A degradative enzymes factory behind the ericoid mycorrhizal symbiosis.</title>
        <authorList>
            <consortium name="DOE Joint Genome Institute"/>
            <person name="Martino E."/>
            <person name="Morin E."/>
            <person name="Grelet G."/>
            <person name="Kuo A."/>
            <person name="Kohler A."/>
            <person name="Daghino S."/>
            <person name="Barry K."/>
            <person name="Choi C."/>
            <person name="Cichocki N."/>
            <person name="Clum A."/>
            <person name="Copeland A."/>
            <person name="Hainaut M."/>
            <person name="Haridas S."/>
            <person name="Labutti K."/>
            <person name="Lindquist E."/>
            <person name="Lipzen A."/>
            <person name="Khouja H.-R."/>
            <person name="Murat C."/>
            <person name="Ohm R."/>
            <person name="Olson A."/>
            <person name="Spatafora J."/>
            <person name="Veneault-Fourrey C."/>
            <person name="Henrissat B."/>
            <person name="Grigoriev I."/>
            <person name="Martin F."/>
            <person name="Perotto S."/>
        </authorList>
    </citation>
    <scope>NUCLEOTIDE SEQUENCE [LARGE SCALE GENOMIC DNA]</scope>
    <source>
        <strain evidence="3 4">F</strain>
    </source>
</reference>
<dbReference type="PANTHER" id="PTHR23028">
    <property type="entry name" value="ACETYLTRANSFERASE"/>
    <property type="match status" value="1"/>
</dbReference>
<feature type="domain" description="Acyltransferase 3" evidence="2">
    <location>
        <begin position="58"/>
        <end position="439"/>
    </location>
</feature>
<evidence type="ECO:0000313" key="4">
    <source>
        <dbReference type="Proteomes" id="UP000235786"/>
    </source>
</evidence>
<dbReference type="Pfam" id="PF01757">
    <property type="entry name" value="Acyl_transf_3"/>
    <property type="match status" value="1"/>
</dbReference>
<feature type="transmembrane region" description="Helical" evidence="1">
    <location>
        <begin position="237"/>
        <end position="255"/>
    </location>
</feature>
<keyword evidence="1" id="KW-0472">Membrane</keyword>
<protein>
    <recommendedName>
        <fullName evidence="2">Acyltransferase 3 domain-containing protein</fullName>
    </recommendedName>
</protein>
<keyword evidence="1" id="KW-0812">Transmembrane</keyword>
<feature type="transmembrane region" description="Helical" evidence="1">
    <location>
        <begin position="156"/>
        <end position="175"/>
    </location>
</feature>
<evidence type="ECO:0000256" key="1">
    <source>
        <dbReference type="SAM" id="Phobius"/>
    </source>
</evidence>